<evidence type="ECO:0000256" key="1">
    <source>
        <dbReference type="SAM" id="Coils"/>
    </source>
</evidence>
<evidence type="ECO:0000313" key="2">
    <source>
        <dbReference type="EMBL" id="ETN69177.1"/>
    </source>
</evidence>
<dbReference type="EMBL" id="KI669155">
    <property type="protein sequence ID" value="ETN69177.1"/>
    <property type="molecule type" value="Genomic_DNA"/>
</dbReference>
<evidence type="ECO:0000313" key="3">
    <source>
        <dbReference type="Proteomes" id="UP000053676"/>
    </source>
</evidence>
<name>W2SKA7_NECAM</name>
<keyword evidence="1" id="KW-0175">Coiled coil</keyword>
<dbReference type="KEGG" id="nai:NECAME_15476"/>
<reference evidence="3" key="1">
    <citation type="journal article" date="2014" name="Nat. Genet.">
        <title>Genome of the human hookworm Necator americanus.</title>
        <authorList>
            <person name="Tang Y.T."/>
            <person name="Gao X."/>
            <person name="Rosa B.A."/>
            <person name="Abubucker S."/>
            <person name="Hallsworth-Pepin K."/>
            <person name="Martin J."/>
            <person name="Tyagi R."/>
            <person name="Heizer E."/>
            <person name="Zhang X."/>
            <person name="Bhonagiri-Palsikar V."/>
            <person name="Minx P."/>
            <person name="Warren W.C."/>
            <person name="Wang Q."/>
            <person name="Zhan B."/>
            <person name="Hotez P.J."/>
            <person name="Sternberg P.W."/>
            <person name="Dougall A."/>
            <person name="Gaze S.T."/>
            <person name="Mulvenna J."/>
            <person name="Sotillo J."/>
            <person name="Ranganathan S."/>
            <person name="Rabelo E.M."/>
            <person name="Wilson R.K."/>
            <person name="Felgner P.L."/>
            <person name="Bethony J."/>
            <person name="Hawdon J.M."/>
            <person name="Gasser R.B."/>
            <person name="Loukas A."/>
            <person name="Mitreva M."/>
        </authorList>
    </citation>
    <scope>NUCLEOTIDE SEQUENCE [LARGE SCALE GENOMIC DNA]</scope>
</reference>
<protein>
    <submittedName>
        <fullName evidence="2">Uncharacterized protein</fullName>
    </submittedName>
</protein>
<feature type="coiled-coil region" evidence="1">
    <location>
        <begin position="81"/>
        <end position="116"/>
    </location>
</feature>
<gene>
    <name evidence="2" type="ORF">NECAME_15476</name>
</gene>
<dbReference type="OrthoDB" id="166375at2759"/>
<keyword evidence="3" id="KW-1185">Reference proteome</keyword>
<dbReference type="GeneID" id="25355502"/>
<proteinExistence type="predicted"/>
<organism evidence="2 3">
    <name type="scientific">Necator americanus</name>
    <name type="common">Human hookworm</name>
    <dbReference type="NCBI Taxonomy" id="51031"/>
    <lineage>
        <taxon>Eukaryota</taxon>
        <taxon>Metazoa</taxon>
        <taxon>Ecdysozoa</taxon>
        <taxon>Nematoda</taxon>
        <taxon>Chromadorea</taxon>
        <taxon>Rhabditida</taxon>
        <taxon>Rhabditina</taxon>
        <taxon>Rhabditomorpha</taxon>
        <taxon>Strongyloidea</taxon>
        <taxon>Ancylostomatidae</taxon>
        <taxon>Bunostominae</taxon>
        <taxon>Necator</taxon>
    </lineage>
</organism>
<dbReference type="CTD" id="25355502"/>
<sequence length="141" mass="16711">MSSSYSPSDDKFRKLEVTNQNLCLRTEVETLWTFPEDIKYNSDFCGGFENEVREENDRACVDTIAGEMNDDLFADEEDRRKVMAMNKKDREQEILKRMEEQEKRLLRKQIEEKLAAVQNAGFGFGDMKEREERNDVKRRII</sequence>
<accession>W2SKA7</accession>
<dbReference type="AlphaFoldDB" id="W2SKA7"/>
<dbReference type="STRING" id="51031.W2SKA7"/>
<dbReference type="Proteomes" id="UP000053676">
    <property type="component" value="Unassembled WGS sequence"/>
</dbReference>